<dbReference type="GO" id="GO:0046394">
    <property type="term" value="P:carboxylic acid biosynthetic process"/>
    <property type="evidence" value="ECO:0007669"/>
    <property type="project" value="UniProtKB-ARBA"/>
</dbReference>
<evidence type="ECO:0000313" key="2">
    <source>
        <dbReference type="EMBL" id="AFV91046.1"/>
    </source>
</evidence>
<keyword evidence="2" id="KW-0032">Aminotransferase</keyword>
<dbReference type="InterPro" id="IPR001544">
    <property type="entry name" value="Aminotrans_IV"/>
</dbReference>
<evidence type="ECO:0000313" key="3">
    <source>
        <dbReference type="Proteomes" id="UP000000214"/>
    </source>
</evidence>
<dbReference type="RefSeq" id="WP_015071938.1">
    <property type="nucleotide sequence ID" value="NC_019395.1"/>
</dbReference>
<dbReference type="STRING" id="1171373.PACID_32860"/>
<dbReference type="InterPro" id="IPR043131">
    <property type="entry name" value="BCAT-like_N"/>
</dbReference>
<dbReference type="KEGG" id="pbo:PACID_32860"/>
<dbReference type="GO" id="GO:0008696">
    <property type="term" value="F:4-amino-4-deoxychorismate lyase activity"/>
    <property type="evidence" value="ECO:0007669"/>
    <property type="project" value="UniProtKB-EC"/>
</dbReference>
<sequence>MPAEQSLLVAVLGRGLLPRPVPVATADDLGLTRGDGVFESVRVVTAPDGTSTVGQLDEHLARLSRSFAGIGGPTPDLEAWRRLIDEIVGTWRFSGEAILKLMITNGPGVLPGSPLGVATMSQMPDEWVSAREGVDVTLLSRGYRSDSFAEAPWLLGGVKTMSYAVNMAAEREATARGVDDVIFTSVDGYLLEAPTSGLVAYEDGTLVTTPTGATGILGSITVDTALDGADEDGVETSSRLLRPEELETVDGAWLLDSATGVAPILTVDGAPVRQNPEMTARLRHWAGFVA</sequence>
<keyword evidence="2" id="KW-0808">Transferase</keyword>
<dbReference type="AlphaFoldDB" id="K7RX69"/>
<reference evidence="2 3" key="1">
    <citation type="journal article" date="2012" name="BMC Genomics">
        <title>The genome sequence of Propionibacterium acidipropionici provides insights into its biotechnological and industrial potential.</title>
        <authorList>
            <person name="Parizzi L.P."/>
            <person name="Grassi M.C."/>
            <person name="Llerena L.A."/>
            <person name="Carazzolle M.F."/>
            <person name="Queiroz V.L."/>
            <person name="Lunardi I."/>
            <person name="Zeidler A.F."/>
            <person name="Teixeira P.J."/>
            <person name="Mieczkowski P."/>
            <person name="Rincones J."/>
            <person name="Pereira G.A."/>
        </authorList>
    </citation>
    <scope>NUCLEOTIDE SEQUENCE [LARGE SCALE GENOMIC DNA]</scope>
    <source>
        <strain evidence="3">ATCC 4875 / DSM 20272 / JCM 6432 / NBRC 12425 / NCIMB 8070</strain>
    </source>
</reference>
<dbReference type="Pfam" id="PF01063">
    <property type="entry name" value="Aminotran_4"/>
    <property type="match status" value="1"/>
</dbReference>
<keyword evidence="2" id="KW-0456">Lyase</keyword>
<dbReference type="EC" id="4.1.3.38" evidence="2"/>
<dbReference type="EMBL" id="CP003493">
    <property type="protein sequence ID" value="AFV91046.1"/>
    <property type="molecule type" value="Genomic_DNA"/>
</dbReference>
<dbReference type="Gene3D" id="3.30.470.10">
    <property type="match status" value="1"/>
</dbReference>
<dbReference type="InterPro" id="IPR043132">
    <property type="entry name" value="BCAT-like_C"/>
</dbReference>
<dbReference type="Gene3D" id="3.20.10.10">
    <property type="entry name" value="D-amino Acid Aminotransferase, subunit A, domain 2"/>
    <property type="match status" value="1"/>
</dbReference>
<dbReference type="Proteomes" id="UP000000214">
    <property type="component" value="Chromosome"/>
</dbReference>
<organism evidence="2 3">
    <name type="scientific">Acidipropionibacterium acidipropionici (strain ATCC 4875 / DSM 20272 / JCM 6432 / NBRC 12425 / NCIMB 8070 / 4)</name>
    <name type="common">Propionibacterium acidipropionici</name>
    <dbReference type="NCBI Taxonomy" id="1171373"/>
    <lineage>
        <taxon>Bacteria</taxon>
        <taxon>Bacillati</taxon>
        <taxon>Actinomycetota</taxon>
        <taxon>Actinomycetes</taxon>
        <taxon>Propionibacteriales</taxon>
        <taxon>Propionibacteriaceae</taxon>
        <taxon>Acidipropionibacterium</taxon>
    </lineage>
</organism>
<gene>
    <name evidence="2" type="ordered locus">PACID_32860</name>
</gene>
<proteinExistence type="inferred from homology"/>
<comment type="similarity">
    <text evidence="1">Belongs to the class-IV pyridoxal-phosphate-dependent aminotransferase family.</text>
</comment>
<dbReference type="GO" id="GO:0008483">
    <property type="term" value="F:transaminase activity"/>
    <property type="evidence" value="ECO:0007669"/>
    <property type="project" value="UniProtKB-KW"/>
</dbReference>
<dbReference type="NCBIfam" id="NF005888">
    <property type="entry name" value="PRK07849.1-3"/>
    <property type="match status" value="1"/>
</dbReference>
<dbReference type="PANTHER" id="PTHR42743:SF13">
    <property type="entry name" value="P-LOOP CONTAINING NUCLEOSIDE TRIPHOSPHATE HYDROLASE PROTEIN"/>
    <property type="match status" value="1"/>
</dbReference>
<dbReference type="eggNOG" id="COG0115">
    <property type="taxonomic scope" value="Bacteria"/>
</dbReference>
<evidence type="ECO:0000256" key="1">
    <source>
        <dbReference type="ARBA" id="ARBA00009320"/>
    </source>
</evidence>
<protein>
    <submittedName>
        <fullName evidence="2">Aminotransferase, class IV</fullName>
        <ecNumber evidence="2">4.1.3.38</ecNumber>
    </submittedName>
</protein>
<dbReference type="InterPro" id="IPR050571">
    <property type="entry name" value="Class-IV_PLP-Dep_Aminotrnsfr"/>
</dbReference>
<dbReference type="PATRIC" id="fig|1171373.8.peg.3231"/>
<dbReference type="HOGENOM" id="CLU_020844_1_0_11"/>
<dbReference type="SUPFAM" id="SSF56752">
    <property type="entry name" value="D-aminoacid aminotransferase-like PLP-dependent enzymes"/>
    <property type="match status" value="1"/>
</dbReference>
<dbReference type="PANTHER" id="PTHR42743">
    <property type="entry name" value="AMINO-ACID AMINOTRANSFERASE"/>
    <property type="match status" value="1"/>
</dbReference>
<dbReference type="InterPro" id="IPR036038">
    <property type="entry name" value="Aminotransferase-like"/>
</dbReference>
<accession>K7RX69</accession>
<name>K7RX69_ACIA4</name>